<keyword evidence="2" id="KW-1185">Reference proteome</keyword>
<comment type="caution">
    <text evidence="1">The sequence shown here is derived from an EMBL/GenBank/DDBJ whole genome shotgun (WGS) entry which is preliminary data.</text>
</comment>
<dbReference type="EMBL" id="BAABIQ010000002">
    <property type="protein sequence ID" value="GAA4779375.1"/>
    <property type="molecule type" value="Genomic_DNA"/>
</dbReference>
<dbReference type="Proteomes" id="UP001501411">
    <property type="component" value="Unassembled WGS sequence"/>
</dbReference>
<gene>
    <name evidence="1" type="ORF">GCM10023231_02680</name>
</gene>
<name>A0ABP9AD55_9SPHI</name>
<organism evidence="1 2">
    <name type="scientific">Olivibacter ginsenosidimutans</name>
    <dbReference type="NCBI Taxonomy" id="1176537"/>
    <lineage>
        <taxon>Bacteria</taxon>
        <taxon>Pseudomonadati</taxon>
        <taxon>Bacteroidota</taxon>
        <taxon>Sphingobacteriia</taxon>
        <taxon>Sphingobacteriales</taxon>
        <taxon>Sphingobacteriaceae</taxon>
        <taxon>Olivibacter</taxon>
    </lineage>
</organism>
<dbReference type="Pfam" id="PF19781">
    <property type="entry name" value="DUF6266"/>
    <property type="match status" value="1"/>
</dbReference>
<dbReference type="InterPro" id="IPR046233">
    <property type="entry name" value="DUF6266"/>
</dbReference>
<proteinExistence type="predicted"/>
<reference evidence="2" key="1">
    <citation type="journal article" date="2019" name="Int. J. Syst. Evol. Microbiol.">
        <title>The Global Catalogue of Microorganisms (GCM) 10K type strain sequencing project: providing services to taxonomists for standard genome sequencing and annotation.</title>
        <authorList>
            <consortium name="The Broad Institute Genomics Platform"/>
            <consortium name="The Broad Institute Genome Sequencing Center for Infectious Disease"/>
            <person name="Wu L."/>
            <person name="Ma J."/>
        </authorList>
    </citation>
    <scope>NUCLEOTIDE SEQUENCE [LARGE SCALE GENOMIC DNA]</scope>
    <source>
        <strain evidence="2">JCM 18200</strain>
    </source>
</reference>
<protein>
    <recommendedName>
        <fullName evidence="3">Fibronectin type III domain-containing protein</fullName>
    </recommendedName>
</protein>
<evidence type="ECO:0000313" key="2">
    <source>
        <dbReference type="Proteomes" id="UP001501411"/>
    </source>
</evidence>
<accession>A0ABP9AD55</accession>
<sequence length="219" mass="24832">MGRVNNGVNGPVSGKVGSVVFCKWKGIDYIRSLPRIKKHRKPTASQATQRSKFSFMQEKLSPIVPFVRLGFMNYAPNRSGHSSAMSYNLKEAVLEEEHGYQLDHEKFSFSKGVLPYPKEAKATLDNGIIRFTWRYDAQDEKESKHHINLTLLLLYPENEKHQAWGKRFGNSRYDGYDTIVLKETTCKPGAKYHAYIAFFAEDGSNDSSDSVYAGAIEIP</sequence>
<evidence type="ECO:0000313" key="1">
    <source>
        <dbReference type="EMBL" id="GAA4779375.1"/>
    </source>
</evidence>
<dbReference type="RefSeq" id="WP_345229886.1">
    <property type="nucleotide sequence ID" value="NZ_BAABIQ010000002.1"/>
</dbReference>
<evidence type="ECO:0008006" key="3">
    <source>
        <dbReference type="Google" id="ProtNLM"/>
    </source>
</evidence>